<sequence>MLTLDDIRQQATAASFSRGRAYFEEGAVGRVRHRQEDNLYSATVSGTEDYDVELTLTDEGPDFWCNCPYDYEGICKHAVALGLAVLETLAADAAPARSGKPKPPRKPALAADEPAGTLPDVVSASELEAALRDVPKPEQLKFLARQLRENPQLAQAFLTQCGSPPLPPDPLDADPTLPGLRELRDPLHRALSRLCFDYDQLADDDGKPPRLVFTFGPNGSRFLPELEQRLSLVLHPVLRPVAEAIGMALAQSRLAEALRRWHGAWLGIGELKMPAKDTYNLFHGNYYSRHVAATWLALLAELGVMAQLGRQVFGAAEVARCQPVFVRALTEPLTAERIARLPMPAVAALPDADLALLLAVAVNPSVAPALHTTLRVYRHRATPLLQLRLAEGRRDWSSWEALAAQLAPTDPQVLLELLRFYLRENRLAELVTLAGKHFAKNPFLLSDFVLEHLTPAHSRPLYVRALTVRLEKRLDFADFEALTELWTEKERAKFVARALGTTPPVFSALFRARVLAASTRTAEILPLVLTFNWHAKYRTSYWSTPPPTLDLDTLPELLQLTARFQPEATLDAVMERIESYLEQTSLRSVELYQSMAQWLKALHELLPLQEQITLFAEGLAAKYIRLSYLRRELREAGLLPEPLPPPPKLPRPGTVPRVGRKPKNPFGR</sequence>
<keyword evidence="1" id="KW-0479">Metal-binding</keyword>
<feature type="compositionally biased region" description="Pro residues" evidence="2">
    <location>
        <begin position="641"/>
        <end position="650"/>
    </location>
</feature>
<dbReference type="PROSITE" id="PS50966">
    <property type="entry name" value="ZF_SWIM"/>
    <property type="match status" value="1"/>
</dbReference>
<feature type="region of interest" description="Disordered" evidence="2">
    <location>
        <begin position="639"/>
        <end position="668"/>
    </location>
</feature>
<dbReference type="GO" id="GO:0008270">
    <property type="term" value="F:zinc ion binding"/>
    <property type="evidence" value="ECO:0007669"/>
    <property type="project" value="UniProtKB-KW"/>
</dbReference>
<evidence type="ECO:0000259" key="3">
    <source>
        <dbReference type="PROSITE" id="PS50966"/>
    </source>
</evidence>
<gene>
    <name evidence="4" type="ORF">SAMN02746009_02297</name>
</gene>
<keyword evidence="1" id="KW-0863">Zinc-finger</keyword>
<dbReference type="AlphaFoldDB" id="A0A1M6YLV2"/>
<name>A0A1M6YLV2_9BACT</name>
<protein>
    <recommendedName>
        <fullName evidence="3">SWIM-type domain-containing protein</fullName>
    </recommendedName>
</protein>
<proteinExistence type="predicted"/>
<keyword evidence="5" id="KW-1185">Reference proteome</keyword>
<evidence type="ECO:0000313" key="5">
    <source>
        <dbReference type="Proteomes" id="UP000183947"/>
    </source>
</evidence>
<evidence type="ECO:0000256" key="2">
    <source>
        <dbReference type="SAM" id="MobiDB-lite"/>
    </source>
</evidence>
<dbReference type="STRING" id="1121959.SAMN02746009_02297"/>
<dbReference type="EMBL" id="FRAS01000011">
    <property type="protein sequence ID" value="SHL19093.1"/>
    <property type="molecule type" value="Genomic_DNA"/>
</dbReference>
<keyword evidence="1" id="KW-0862">Zinc</keyword>
<feature type="compositionally biased region" description="Basic residues" evidence="2">
    <location>
        <begin position="658"/>
        <end position="668"/>
    </location>
</feature>
<dbReference type="OrthoDB" id="9760715at2"/>
<evidence type="ECO:0000313" key="4">
    <source>
        <dbReference type="EMBL" id="SHL19093.1"/>
    </source>
</evidence>
<dbReference type="InterPro" id="IPR007527">
    <property type="entry name" value="Znf_SWIM"/>
</dbReference>
<reference evidence="5" key="1">
    <citation type="submission" date="2016-11" db="EMBL/GenBank/DDBJ databases">
        <authorList>
            <person name="Varghese N."/>
            <person name="Submissions S."/>
        </authorList>
    </citation>
    <scope>NUCLEOTIDE SEQUENCE [LARGE SCALE GENOMIC DNA]</scope>
    <source>
        <strain evidence="5">DSM 18569</strain>
    </source>
</reference>
<feature type="region of interest" description="Disordered" evidence="2">
    <location>
        <begin position="93"/>
        <end position="117"/>
    </location>
</feature>
<dbReference type="RefSeq" id="WP_073284811.1">
    <property type="nucleotide sequence ID" value="NZ_FRAS01000011.1"/>
</dbReference>
<dbReference type="Proteomes" id="UP000183947">
    <property type="component" value="Unassembled WGS sequence"/>
</dbReference>
<feature type="domain" description="SWIM-type" evidence="3">
    <location>
        <begin position="50"/>
        <end position="86"/>
    </location>
</feature>
<evidence type="ECO:0000256" key="1">
    <source>
        <dbReference type="PROSITE-ProRule" id="PRU00325"/>
    </source>
</evidence>
<accession>A0A1M6YLV2</accession>
<organism evidence="4 5">
    <name type="scientific">Hymenobacter psychrotolerans DSM 18569</name>
    <dbReference type="NCBI Taxonomy" id="1121959"/>
    <lineage>
        <taxon>Bacteria</taxon>
        <taxon>Pseudomonadati</taxon>
        <taxon>Bacteroidota</taxon>
        <taxon>Cytophagia</taxon>
        <taxon>Cytophagales</taxon>
        <taxon>Hymenobacteraceae</taxon>
        <taxon>Hymenobacter</taxon>
    </lineage>
</organism>